<keyword evidence="4" id="KW-0931">ER-Golgi transport</keyword>
<evidence type="ECO:0000256" key="1">
    <source>
        <dbReference type="ARBA" id="ARBA00006914"/>
    </source>
</evidence>
<keyword evidence="4" id="KW-0653">Protein transport</keyword>
<keyword evidence="4" id="KW-0378">Hydrolase</keyword>
<comment type="caution">
    <text evidence="5">The sequence shown here is derived from an EMBL/GenBank/DDBJ whole genome shotgun (WGS) entry which is preliminary data.</text>
</comment>
<evidence type="ECO:0000313" key="5">
    <source>
        <dbReference type="EMBL" id="CAF4158282.1"/>
    </source>
</evidence>
<evidence type="ECO:0000313" key="6">
    <source>
        <dbReference type="Proteomes" id="UP000663874"/>
    </source>
</evidence>
<dbReference type="GO" id="GO:0005795">
    <property type="term" value="C:Golgi stack"/>
    <property type="evidence" value="ECO:0007669"/>
    <property type="project" value="TreeGrafter"/>
</dbReference>
<dbReference type="Gene3D" id="1.10.8.60">
    <property type="match status" value="1"/>
</dbReference>
<dbReference type="GO" id="GO:0005524">
    <property type="term" value="F:ATP binding"/>
    <property type="evidence" value="ECO:0007669"/>
    <property type="project" value="UniProtKB-UniRule"/>
</dbReference>
<dbReference type="GO" id="GO:0046872">
    <property type="term" value="F:metal ion binding"/>
    <property type="evidence" value="ECO:0007669"/>
    <property type="project" value="UniProtKB-UniRule"/>
</dbReference>
<reference evidence="5" key="1">
    <citation type="submission" date="2021-02" db="EMBL/GenBank/DDBJ databases">
        <authorList>
            <person name="Nowell W R."/>
        </authorList>
    </citation>
    <scope>NUCLEOTIDE SEQUENCE</scope>
</reference>
<dbReference type="PANTHER" id="PTHR23078:SF3">
    <property type="entry name" value="VESICLE-FUSING ATPASE"/>
    <property type="match status" value="1"/>
</dbReference>
<keyword evidence="4" id="KW-0460">Magnesium</keyword>
<comment type="catalytic activity">
    <reaction evidence="4">
        <text>ATP + H2O = ADP + phosphate + H(+)</text>
        <dbReference type="Rhea" id="RHEA:13065"/>
        <dbReference type="ChEBI" id="CHEBI:15377"/>
        <dbReference type="ChEBI" id="CHEBI:15378"/>
        <dbReference type="ChEBI" id="CHEBI:30616"/>
        <dbReference type="ChEBI" id="CHEBI:43474"/>
        <dbReference type="ChEBI" id="CHEBI:456216"/>
        <dbReference type="EC" id="3.6.4.6"/>
    </reaction>
</comment>
<proteinExistence type="inferred from homology"/>
<sequence>MNNIDSVDPALLRSGRIDATIEVGLPDDQERLQIFSIYTKPLLRNGILQVDIDINYIIRHCEGFTRAQIEHIIRLAIYNAMRRDIVDKRRIEITYEEADQLQIRNQDFILALSK</sequence>
<dbReference type="AlphaFoldDB" id="A0A819YN07"/>
<comment type="function">
    <text evidence="4">Required for vesicle-mediated transport. Catalyzes the fusion of transport vesicles within the Golgi cisternae. Is also required for transport from the endoplasmic reticulum to the Golgi stack. Seems to function as a fusion protein required for the delivery of cargo proteins to all compartments of the Golgi stack independent of vesicle origin.</text>
</comment>
<dbReference type="EC" id="3.6.4.6" evidence="4"/>
<dbReference type="Proteomes" id="UP000663874">
    <property type="component" value="Unassembled WGS sequence"/>
</dbReference>
<dbReference type="PANTHER" id="PTHR23078">
    <property type="entry name" value="VESICULAR-FUSION PROTEIN NSF"/>
    <property type="match status" value="1"/>
</dbReference>
<dbReference type="Gene3D" id="3.40.50.300">
    <property type="entry name" value="P-loop containing nucleotide triphosphate hydrolases"/>
    <property type="match status" value="1"/>
</dbReference>
<dbReference type="GO" id="GO:0006891">
    <property type="term" value="P:intra-Golgi vesicle-mediated transport"/>
    <property type="evidence" value="ECO:0007669"/>
    <property type="project" value="TreeGrafter"/>
</dbReference>
<dbReference type="GO" id="GO:0043001">
    <property type="term" value="P:Golgi to plasma membrane protein transport"/>
    <property type="evidence" value="ECO:0007669"/>
    <property type="project" value="TreeGrafter"/>
</dbReference>
<keyword evidence="3 4" id="KW-0067">ATP-binding</keyword>
<dbReference type="SUPFAM" id="SSF52540">
    <property type="entry name" value="P-loop containing nucleoside triphosphate hydrolases"/>
    <property type="match status" value="1"/>
</dbReference>
<keyword evidence="4" id="KW-0963">Cytoplasm</keyword>
<dbReference type="InterPro" id="IPR039812">
    <property type="entry name" value="Vesicle-fus_ATPase"/>
</dbReference>
<dbReference type="EMBL" id="CAJOBE010013003">
    <property type="protein sequence ID" value="CAF4158282.1"/>
    <property type="molecule type" value="Genomic_DNA"/>
</dbReference>
<feature type="non-terminal residue" evidence="5">
    <location>
        <position position="114"/>
    </location>
</feature>
<keyword evidence="2 4" id="KW-0547">Nucleotide-binding</keyword>
<keyword evidence="4" id="KW-0813">Transport</keyword>
<evidence type="ECO:0000256" key="2">
    <source>
        <dbReference type="ARBA" id="ARBA00022741"/>
    </source>
</evidence>
<comment type="cofactor">
    <cofactor evidence="4">
        <name>Mg(2+)</name>
        <dbReference type="ChEBI" id="CHEBI:18420"/>
    </cofactor>
    <text evidence="4">Binds 1 Mg(2+) ion per subunit.</text>
</comment>
<accession>A0A819YN07</accession>
<dbReference type="InterPro" id="IPR027417">
    <property type="entry name" value="P-loop_NTPase"/>
</dbReference>
<protein>
    <recommendedName>
        <fullName evidence="4">Vesicle-fusing ATPase</fullName>
        <ecNumber evidence="4">3.6.4.6</ecNumber>
    </recommendedName>
</protein>
<evidence type="ECO:0000256" key="3">
    <source>
        <dbReference type="ARBA" id="ARBA00022840"/>
    </source>
</evidence>
<evidence type="ECO:0000256" key="4">
    <source>
        <dbReference type="RuleBase" id="RU367045"/>
    </source>
</evidence>
<dbReference type="GO" id="GO:0016887">
    <property type="term" value="F:ATP hydrolysis activity"/>
    <property type="evidence" value="ECO:0007669"/>
    <property type="project" value="InterPro"/>
</dbReference>
<organism evidence="5 6">
    <name type="scientific">Rotaria sordida</name>
    <dbReference type="NCBI Taxonomy" id="392033"/>
    <lineage>
        <taxon>Eukaryota</taxon>
        <taxon>Metazoa</taxon>
        <taxon>Spiralia</taxon>
        <taxon>Gnathifera</taxon>
        <taxon>Rotifera</taxon>
        <taxon>Eurotatoria</taxon>
        <taxon>Bdelloidea</taxon>
        <taxon>Philodinida</taxon>
        <taxon>Philodinidae</taxon>
        <taxon>Rotaria</taxon>
    </lineage>
</organism>
<keyword evidence="4" id="KW-0479">Metal-binding</keyword>
<comment type="subcellular location">
    <subcellularLocation>
        <location evidence="4">Cytoplasm</location>
    </subcellularLocation>
</comment>
<dbReference type="GO" id="GO:0035494">
    <property type="term" value="P:SNARE complex disassembly"/>
    <property type="evidence" value="ECO:0007669"/>
    <property type="project" value="InterPro"/>
</dbReference>
<comment type="similarity">
    <text evidence="1 4">Belongs to the AAA ATPase family.</text>
</comment>
<name>A0A819YN07_9BILA</name>
<gene>
    <name evidence="5" type="ORF">FNK824_LOCUS34052</name>
</gene>